<evidence type="ECO:0000313" key="3">
    <source>
        <dbReference type="Proteomes" id="UP000247150"/>
    </source>
</evidence>
<keyword evidence="1" id="KW-1133">Transmembrane helix</keyword>
<dbReference type="AlphaFoldDB" id="A0A2V3A3T2"/>
<proteinExistence type="predicted"/>
<dbReference type="Proteomes" id="UP000247150">
    <property type="component" value="Unassembled WGS sequence"/>
</dbReference>
<gene>
    <name evidence="2" type="ORF">DFO73_103274</name>
</gene>
<name>A0A2V3A3T2_9BACI</name>
<feature type="transmembrane region" description="Helical" evidence="1">
    <location>
        <begin position="33"/>
        <end position="59"/>
    </location>
</feature>
<keyword evidence="1" id="KW-0812">Transmembrane</keyword>
<evidence type="ECO:0000256" key="1">
    <source>
        <dbReference type="SAM" id="Phobius"/>
    </source>
</evidence>
<organism evidence="2 3">
    <name type="scientific">Cytobacillus oceanisediminis</name>
    <dbReference type="NCBI Taxonomy" id="665099"/>
    <lineage>
        <taxon>Bacteria</taxon>
        <taxon>Bacillati</taxon>
        <taxon>Bacillota</taxon>
        <taxon>Bacilli</taxon>
        <taxon>Bacillales</taxon>
        <taxon>Bacillaceae</taxon>
        <taxon>Cytobacillus</taxon>
    </lineage>
</organism>
<comment type="caution">
    <text evidence="2">The sequence shown here is derived from an EMBL/GenBank/DDBJ whole genome shotgun (WGS) entry which is preliminary data.</text>
</comment>
<dbReference type="RefSeq" id="WP_110064260.1">
    <property type="nucleotide sequence ID" value="NZ_QGTW01000003.1"/>
</dbReference>
<reference evidence="2 3" key="1">
    <citation type="submission" date="2018-05" db="EMBL/GenBank/DDBJ databases">
        <title>Freshwater and sediment microbial communities from various areas in North America, analyzing microbe dynamics in response to fracking.</title>
        <authorList>
            <person name="Lamendella R."/>
        </authorList>
    </citation>
    <scope>NUCLEOTIDE SEQUENCE [LARGE SCALE GENOMIC DNA]</scope>
    <source>
        <strain evidence="2 3">15_TX</strain>
    </source>
</reference>
<sequence>MYYQLLKLLTGLISGFLFIKFFPVSIPMSISDMIVIFVLEPGGFFLGMIFFIIAFIANAEMIRSAIELTALLVKYKKTHFFELLLSLLIIGSFFILSAISLWETIALFCFSVIYGIISLDFKKLKFAEDYE</sequence>
<keyword evidence="1" id="KW-0472">Membrane</keyword>
<feature type="transmembrane region" description="Helical" evidence="1">
    <location>
        <begin position="80"/>
        <end position="99"/>
    </location>
</feature>
<protein>
    <submittedName>
        <fullName evidence="2">Uncharacterized protein</fullName>
    </submittedName>
</protein>
<dbReference type="OrthoDB" id="2971634at2"/>
<evidence type="ECO:0000313" key="2">
    <source>
        <dbReference type="EMBL" id="PWW30389.1"/>
    </source>
</evidence>
<dbReference type="EMBL" id="QGTW01000003">
    <property type="protein sequence ID" value="PWW30389.1"/>
    <property type="molecule type" value="Genomic_DNA"/>
</dbReference>
<accession>A0A2V3A3T2</accession>